<dbReference type="SMART" id="SM00225">
    <property type="entry name" value="BTB"/>
    <property type="match status" value="2"/>
</dbReference>
<evidence type="ECO:0000313" key="3">
    <source>
        <dbReference type="Proteomes" id="UP000053732"/>
    </source>
</evidence>
<dbReference type="Proteomes" id="UP000053732">
    <property type="component" value="Unassembled WGS sequence"/>
</dbReference>
<dbReference type="Pfam" id="PF00651">
    <property type="entry name" value="BTB"/>
    <property type="match status" value="2"/>
</dbReference>
<dbReference type="SUPFAM" id="SSF54695">
    <property type="entry name" value="POZ domain"/>
    <property type="match status" value="2"/>
</dbReference>
<name>A0A0G4PTP6_PENC3</name>
<feature type="domain" description="BTB" evidence="1">
    <location>
        <begin position="292"/>
        <end position="358"/>
    </location>
</feature>
<dbReference type="Gene3D" id="3.30.710.10">
    <property type="entry name" value="Potassium Channel Kv1.1, Chain A"/>
    <property type="match status" value="2"/>
</dbReference>
<evidence type="ECO:0000313" key="2">
    <source>
        <dbReference type="EMBL" id="CRL29511.1"/>
    </source>
</evidence>
<protein>
    <submittedName>
        <fullName evidence="2">BTB/POZ fold</fullName>
    </submittedName>
</protein>
<dbReference type="STRING" id="1429867.A0A0G4PTP6"/>
<dbReference type="AlphaFoldDB" id="A0A0G4PTP6"/>
<reference evidence="2 3" key="1">
    <citation type="journal article" date="2014" name="Nat. Commun.">
        <title>Multiple recent horizontal transfers of a large genomic region in cheese making fungi.</title>
        <authorList>
            <person name="Cheeseman K."/>
            <person name="Ropars J."/>
            <person name="Renault P."/>
            <person name="Dupont J."/>
            <person name="Gouzy J."/>
            <person name="Branca A."/>
            <person name="Abraham A.L."/>
            <person name="Ceppi M."/>
            <person name="Conseiller E."/>
            <person name="Debuchy R."/>
            <person name="Malagnac F."/>
            <person name="Goarin A."/>
            <person name="Silar P."/>
            <person name="Lacoste S."/>
            <person name="Sallet E."/>
            <person name="Bensimon A."/>
            <person name="Giraud T."/>
            <person name="Brygoo Y."/>
        </authorList>
    </citation>
    <scope>NUCLEOTIDE SEQUENCE [LARGE SCALE GENOMIC DNA]</scope>
    <source>
        <strain evidence="3">FM 013</strain>
    </source>
</reference>
<dbReference type="PANTHER" id="PTHR47843">
    <property type="entry name" value="BTB DOMAIN-CONTAINING PROTEIN-RELATED"/>
    <property type="match status" value="1"/>
</dbReference>
<sequence>MESYKLHKHEEPKNMFLRHFANLFLNPEYSDLTIFCGNEAFPVHKIFVQPVLNQLQNMQKAPGEIPFSSFDPFVMRKALEFIYKGQYAAESPPIDNCTDGRDLNCSVNNPRKRKRLRLPYVAYSGIDWAYFHPSILHLRMYAAASELAFHRLRHHAMQAVIASLGTLFDHDQFAVFIQDLYAEEKYRALRDPAMNVITANLHRFKANGYNLIDDELLGKVPNFRDHLLATLMDRTCHKKLTSGPLNADTICDCSFPGATSHNDHPRVACTIFLNQKIIISSIEKQFLNSSYSDLTLVCGQQVFPAHKAILCSSSGYFLRACRGNFKEASGKIQLNAHDPIFVKNALEFLYKGKYTEVSGDFLHSAKSIPCFHARMFAMADYLDIDDLKTEAIGLIFDTLLENLERHVFVTLVHEIYTESASYAEVREALFEVMFNDLIKSPRWDWDWINDLYHDSEFGRDLLFFWPIKEELVSIGKRYTSDKERIIEPDDGGLGSDLPI</sequence>
<dbReference type="PANTHER" id="PTHR47843:SF5">
    <property type="entry name" value="BTB_POZ DOMAIN PROTEIN"/>
    <property type="match status" value="1"/>
</dbReference>
<gene>
    <name evidence="2" type="ORF">PCAMFM013_S036g000095</name>
</gene>
<keyword evidence="3" id="KW-1185">Reference proteome</keyword>
<evidence type="ECO:0000259" key="1">
    <source>
        <dbReference type="PROSITE" id="PS50097"/>
    </source>
</evidence>
<accession>A0A0G4PTP6</accession>
<dbReference type="EMBL" id="HG793169">
    <property type="protein sequence ID" value="CRL29511.1"/>
    <property type="molecule type" value="Genomic_DNA"/>
</dbReference>
<organism evidence="2 3">
    <name type="scientific">Penicillium camemberti (strain FM 013)</name>
    <dbReference type="NCBI Taxonomy" id="1429867"/>
    <lineage>
        <taxon>Eukaryota</taxon>
        <taxon>Fungi</taxon>
        <taxon>Dikarya</taxon>
        <taxon>Ascomycota</taxon>
        <taxon>Pezizomycotina</taxon>
        <taxon>Eurotiomycetes</taxon>
        <taxon>Eurotiomycetidae</taxon>
        <taxon>Eurotiales</taxon>
        <taxon>Aspergillaceae</taxon>
        <taxon>Penicillium</taxon>
    </lineage>
</organism>
<dbReference type="InterPro" id="IPR000210">
    <property type="entry name" value="BTB/POZ_dom"/>
</dbReference>
<dbReference type="PROSITE" id="PS50097">
    <property type="entry name" value="BTB"/>
    <property type="match status" value="1"/>
</dbReference>
<proteinExistence type="predicted"/>
<dbReference type="InterPro" id="IPR011333">
    <property type="entry name" value="SKP1/BTB/POZ_sf"/>
</dbReference>
<dbReference type="CDD" id="cd18186">
    <property type="entry name" value="BTB_POZ_ZBTB_KLHL-like"/>
    <property type="match status" value="2"/>
</dbReference>